<protein>
    <submittedName>
        <fullName evidence="3">Uncharacterized protein</fullName>
    </submittedName>
</protein>
<evidence type="ECO:0000256" key="1">
    <source>
        <dbReference type="SAM" id="MobiDB-lite"/>
    </source>
</evidence>
<keyword evidence="4" id="KW-1185">Reference proteome</keyword>
<keyword evidence="2" id="KW-0732">Signal</keyword>
<reference evidence="3" key="1">
    <citation type="submission" date="2021-04" db="EMBL/GenBank/DDBJ databases">
        <authorList>
            <consortium name="Molecular Ecology Group"/>
        </authorList>
    </citation>
    <scope>NUCLEOTIDE SEQUENCE</scope>
</reference>
<dbReference type="EMBL" id="CAJHNH020000812">
    <property type="protein sequence ID" value="CAG5120004.1"/>
    <property type="molecule type" value="Genomic_DNA"/>
</dbReference>
<dbReference type="Proteomes" id="UP000678393">
    <property type="component" value="Unassembled WGS sequence"/>
</dbReference>
<evidence type="ECO:0000313" key="3">
    <source>
        <dbReference type="EMBL" id="CAG5120004.1"/>
    </source>
</evidence>
<proteinExistence type="predicted"/>
<evidence type="ECO:0000256" key="2">
    <source>
        <dbReference type="SAM" id="SignalP"/>
    </source>
</evidence>
<feature type="signal peptide" evidence="2">
    <location>
        <begin position="1"/>
        <end position="22"/>
    </location>
</feature>
<feature type="region of interest" description="Disordered" evidence="1">
    <location>
        <begin position="96"/>
        <end position="151"/>
    </location>
</feature>
<dbReference type="AlphaFoldDB" id="A0A8S3YSB3"/>
<feature type="chain" id="PRO_5035872708" evidence="2">
    <location>
        <begin position="23"/>
        <end position="151"/>
    </location>
</feature>
<dbReference type="OrthoDB" id="6134432at2759"/>
<gene>
    <name evidence="3" type="ORF">CUNI_LOCUS5562</name>
</gene>
<accession>A0A8S3YSB3</accession>
<feature type="compositionally biased region" description="Polar residues" evidence="1">
    <location>
        <begin position="129"/>
        <end position="138"/>
    </location>
</feature>
<comment type="caution">
    <text evidence="3">The sequence shown here is derived from an EMBL/GenBank/DDBJ whole genome shotgun (WGS) entry which is preliminary data.</text>
</comment>
<name>A0A8S3YSB3_9EUPU</name>
<sequence length="151" mass="17125">MSYKHIGIQLLTVYMCLCQVLAEHPCGENPLRRFASLTRILNDLYPGREINPAMALLRDSNPELHRRLLPVVSRLESEWRLYTDCVTMVDNGYFKRSGLSSPAENGQRGKGHRNLKGNKPWSREAFSRSGPNDVQKGTFTIDESPVFDSTS</sequence>
<evidence type="ECO:0000313" key="4">
    <source>
        <dbReference type="Proteomes" id="UP000678393"/>
    </source>
</evidence>
<organism evidence="3 4">
    <name type="scientific">Candidula unifasciata</name>
    <dbReference type="NCBI Taxonomy" id="100452"/>
    <lineage>
        <taxon>Eukaryota</taxon>
        <taxon>Metazoa</taxon>
        <taxon>Spiralia</taxon>
        <taxon>Lophotrochozoa</taxon>
        <taxon>Mollusca</taxon>
        <taxon>Gastropoda</taxon>
        <taxon>Heterobranchia</taxon>
        <taxon>Euthyneura</taxon>
        <taxon>Panpulmonata</taxon>
        <taxon>Eupulmonata</taxon>
        <taxon>Stylommatophora</taxon>
        <taxon>Helicina</taxon>
        <taxon>Helicoidea</taxon>
        <taxon>Geomitridae</taxon>
        <taxon>Candidula</taxon>
    </lineage>
</organism>